<comment type="similarity">
    <text evidence="1">Belongs to the aldehyde dehydrogenase family.</text>
</comment>
<dbReference type="InterPro" id="IPR016161">
    <property type="entry name" value="Ald_DH/histidinol_DH"/>
</dbReference>
<comment type="catalytic activity">
    <reaction evidence="4">
        <text>an aldehyde + NAD(+) + H2O = a carboxylate + NADH + 2 H(+)</text>
        <dbReference type="Rhea" id="RHEA:16185"/>
        <dbReference type="ChEBI" id="CHEBI:15377"/>
        <dbReference type="ChEBI" id="CHEBI:15378"/>
        <dbReference type="ChEBI" id="CHEBI:17478"/>
        <dbReference type="ChEBI" id="CHEBI:29067"/>
        <dbReference type="ChEBI" id="CHEBI:57540"/>
        <dbReference type="ChEBI" id="CHEBI:57945"/>
        <dbReference type="EC" id="1.2.1.3"/>
    </reaction>
</comment>
<dbReference type="InterPro" id="IPR016162">
    <property type="entry name" value="Ald_DH_N"/>
</dbReference>
<dbReference type="PROSITE" id="PS00070">
    <property type="entry name" value="ALDEHYDE_DEHYDR_CYS"/>
    <property type="match status" value="1"/>
</dbReference>
<keyword evidence="2" id="KW-0560">Oxidoreductase</keyword>
<feature type="chain" id="PRO_5040283604" description="aldehyde dehydrogenase (NAD(+))" evidence="5">
    <location>
        <begin position="19"/>
        <end position="551"/>
    </location>
</feature>
<dbReference type="SUPFAM" id="SSF53720">
    <property type="entry name" value="ALDH-like"/>
    <property type="match status" value="1"/>
</dbReference>
<comment type="caution">
    <text evidence="7">The sequence shown here is derived from an EMBL/GenBank/DDBJ whole genome shotgun (WGS) entry which is preliminary data.</text>
</comment>
<evidence type="ECO:0000313" key="7">
    <source>
        <dbReference type="EMBL" id="CAB9510948.1"/>
    </source>
</evidence>
<dbReference type="InterPro" id="IPR015590">
    <property type="entry name" value="Aldehyde_DH_dom"/>
</dbReference>
<dbReference type="FunFam" id="3.40.605.10:FF:000007">
    <property type="entry name" value="NAD/NADP-dependent betaine aldehyde dehydrogenase"/>
    <property type="match status" value="1"/>
</dbReference>
<dbReference type="InterPro" id="IPR016163">
    <property type="entry name" value="Ald_DH_C"/>
</dbReference>
<dbReference type="AlphaFoldDB" id="A0A9N8DXW7"/>
<feature type="signal peptide" evidence="5">
    <location>
        <begin position="1"/>
        <end position="18"/>
    </location>
</feature>
<evidence type="ECO:0000256" key="1">
    <source>
        <dbReference type="ARBA" id="ARBA00009986"/>
    </source>
</evidence>
<evidence type="ECO:0000256" key="5">
    <source>
        <dbReference type="SAM" id="SignalP"/>
    </source>
</evidence>
<evidence type="ECO:0000256" key="2">
    <source>
        <dbReference type="ARBA" id="ARBA00023002"/>
    </source>
</evidence>
<dbReference type="OrthoDB" id="310895at2759"/>
<dbReference type="EMBL" id="CAICTM010000459">
    <property type="protein sequence ID" value="CAB9510948.1"/>
    <property type="molecule type" value="Genomic_DNA"/>
</dbReference>
<name>A0A9N8DXW7_9STRA</name>
<sequence length="551" mass="59705">MRARLLLLLLCFLPSLIASRDDSHDSSSDSDDDEACPSLPLSDHLLEFYIGGKWVAPTPLTAAADDETTTTTNSSSFQTMNVINPSTEESIATIALGSLADTNAAVQAARDALSTWSQQTSIPERIALVEQLLHIYDQRQEEMAQLISAEMGAPLDFAREAQVGSGLYHIEQFLQAMEYFEPEKLLPGVIMHDNDNENNPTTLIFQEPVGVVALITPWNWPMNQVTLKVIPALLVGCTCILKPSEVAPLSSLLFAEMIHQAGFPPGVFNLVNGDGVGVGTQLSSHMHVDMISFTGSTRAGKLISQAAALSNLKKTSLELGGKGANIIFADIVDDGLQDIVKAGVWSCFDNSGQSCNAPTRMLVERSIYDTAIQIANDTIHGDDIVFRPAHHEGDFYGPVSSRVQYERVQRYIQLGMDEGATLVAGGLGRPDGVTRGYFVRPTIFADVTPDMTIMQEEIFGPVLSIMPFDTEEEALEIANGTPYGLSNYFYTRDKSRRRRLAKSLKSGMVEINGIGADEGAPFAAVRASGNGREGGLYGLEDFCVIKVVSGM</sequence>
<feature type="domain" description="Aldehyde dehydrogenase" evidence="6">
    <location>
        <begin position="73"/>
        <end position="548"/>
    </location>
</feature>
<dbReference type="PANTHER" id="PTHR42804">
    <property type="entry name" value="ALDEHYDE DEHYDROGENASE"/>
    <property type="match status" value="1"/>
</dbReference>
<dbReference type="Gene3D" id="3.40.309.10">
    <property type="entry name" value="Aldehyde Dehydrogenase, Chain A, domain 2"/>
    <property type="match status" value="1"/>
</dbReference>
<evidence type="ECO:0000256" key="4">
    <source>
        <dbReference type="ARBA" id="ARBA00049194"/>
    </source>
</evidence>
<dbReference type="CDD" id="cd07138">
    <property type="entry name" value="ALDH_CddD_SSP0762"/>
    <property type="match status" value="1"/>
</dbReference>
<accession>A0A9N8DXW7</accession>
<keyword evidence="8" id="KW-1185">Reference proteome</keyword>
<dbReference type="GO" id="GO:0004029">
    <property type="term" value="F:aldehyde dehydrogenase (NAD+) activity"/>
    <property type="evidence" value="ECO:0007669"/>
    <property type="project" value="UniProtKB-EC"/>
</dbReference>
<proteinExistence type="inferred from homology"/>
<evidence type="ECO:0000313" key="8">
    <source>
        <dbReference type="Proteomes" id="UP001153069"/>
    </source>
</evidence>
<dbReference type="Pfam" id="PF00171">
    <property type="entry name" value="Aldedh"/>
    <property type="match status" value="1"/>
</dbReference>
<protein>
    <recommendedName>
        <fullName evidence="3">aldehyde dehydrogenase (NAD(+))</fullName>
        <ecNumber evidence="3">1.2.1.3</ecNumber>
    </recommendedName>
</protein>
<reference evidence="7" key="1">
    <citation type="submission" date="2020-06" db="EMBL/GenBank/DDBJ databases">
        <authorList>
            <consortium name="Plant Systems Biology data submission"/>
        </authorList>
    </citation>
    <scope>NUCLEOTIDE SEQUENCE</scope>
    <source>
        <strain evidence="7">D6</strain>
    </source>
</reference>
<evidence type="ECO:0000259" key="6">
    <source>
        <dbReference type="Pfam" id="PF00171"/>
    </source>
</evidence>
<dbReference type="EC" id="1.2.1.3" evidence="3"/>
<dbReference type="PANTHER" id="PTHR42804:SF1">
    <property type="entry name" value="ALDEHYDE DEHYDROGENASE-RELATED"/>
    <property type="match status" value="1"/>
</dbReference>
<evidence type="ECO:0000256" key="3">
    <source>
        <dbReference type="ARBA" id="ARBA00024226"/>
    </source>
</evidence>
<gene>
    <name evidence="7" type="ORF">SEMRO_460_G147600.1</name>
</gene>
<organism evidence="7 8">
    <name type="scientific">Seminavis robusta</name>
    <dbReference type="NCBI Taxonomy" id="568900"/>
    <lineage>
        <taxon>Eukaryota</taxon>
        <taxon>Sar</taxon>
        <taxon>Stramenopiles</taxon>
        <taxon>Ochrophyta</taxon>
        <taxon>Bacillariophyta</taxon>
        <taxon>Bacillariophyceae</taxon>
        <taxon>Bacillariophycidae</taxon>
        <taxon>Naviculales</taxon>
        <taxon>Naviculaceae</taxon>
        <taxon>Seminavis</taxon>
    </lineage>
</organism>
<keyword evidence="5" id="KW-0732">Signal</keyword>
<dbReference type="InterPro" id="IPR016160">
    <property type="entry name" value="Ald_DH_CS_CYS"/>
</dbReference>
<dbReference type="Proteomes" id="UP001153069">
    <property type="component" value="Unassembled WGS sequence"/>
</dbReference>
<dbReference type="Gene3D" id="3.40.605.10">
    <property type="entry name" value="Aldehyde Dehydrogenase, Chain A, domain 1"/>
    <property type="match status" value="1"/>
</dbReference>